<dbReference type="GO" id="GO:0005829">
    <property type="term" value="C:cytosol"/>
    <property type="evidence" value="ECO:0007669"/>
    <property type="project" value="TreeGrafter"/>
</dbReference>
<dbReference type="PANTHER" id="PTHR22932">
    <property type="entry name" value="TELOMERASE-BINDING PROTEIN P23 HSP90 CO-CHAPERONE"/>
    <property type="match status" value="1"/>
</dbReference>
<feature type="region of interest" description="Disordered" evidence="2">
    <location>
        <begin position="160"/>
        <end position="184"/>
    </location>
</feature>
<dbReference type="CDD" id="cd06465">
    <property type="entry name" value="p23_hB-ind1_like"/>
    <property type="match status" value="1"/>
</dbReference>
<dbReference type="InterPro" id="IPR007052">
    <property type="entry name" value="CS_dom"/>
</dbReference>
<dbReference type="Gene3D" id="2.60.40.790">
    <property type="match status" value="1"/>
</dbReference>
<sequence length="184" mass="20081">MSSSISVPGLPETLATSTSMRVPSVKWAQRRDRLLLTIEAPQGVSPTLSLQEGTDNTLVYSCTASSEDSSSYALSLELFGSINASETRMQIQKSGAMLVVIAMKLTAGPHWPRLLKAPGKAPAHIKVDFDKFIDEDEEEELANAKDFDLGDMDNLSLYDDPYDKDIHTDSEDSDDEDVPGLDKA</sequence>
<dbReference type="SUPFAM" id="SSF49764">
    <property type="entry name" value="HSP20-like chaperones"/>
    <property type="match status" value="1"/>
</dbReference>
<dbReference type="PROSITE" id="PS51203">
    <property type="entry name" value="CS"/>
    <property type="match status" value="1"/>
</dbReference>
<reference evidence="4" key="1">
    <citation type="submission" date="2021-01" db="EMBL/GenBank/DDBJ databases">
        <authorList>
            <person name="Corre E."/>
            <person name="Pelletier E."/>
            <person name="Niang G."/>
            <person name="Scheremetjew M."/>
            <person name="Finn R."/>
            <person name="Kale V."/>
            <person name="Holt S."/>
            <person name="Cochrane G."/>
            <person name="Meng A."/>
            <person name="Brown T."/>
            <person name="Cohen L."/>
        </authorList>
    </citation>
    <scope>NUCLEOTIDE SEQUENCE</scope>
    <source>
        <strain evidence="4">RCC251</strain>
    </source>
</reference>
<dbReference type="InterPro" id="IPR008978">
    <property type="entry name" value="HSP20-like_chaperone"/>
</dbReference>
<evidence type="ECO:0000313" key="4">
    <source>
        <dbReference type="EMBL" id="CAD8217565.1"/>
    </source>
</evidence>
<accession>A0A6T5WGJ6</accession>
<dbReference type="InterPro" id="IPR045250">
    <property type="entry name" value="p23-like"/>
</dbReference>
<dbReference type="GO" id="GO:0051131">
    <property type="term" value="P:chaperone-mediated protein complex assembly"/>
    <property type="evidence" value="ECO:0007669"/>
    <property type="project" value="TreeGrafter"/>
</dbReference>
<proteinExistence type="inferred from homology"/>
<dbReference type="PANTHER" id="PTHR22932:SF1">
    <property type="entry name" value="CO-CHAPERONE PROTEIN DAF-41"/>
    <property type="match status" value="1"/>
</dbReference>
<dbReference type="EMBL" id="HBDW01001488">
    <property type="protein sequence ID" value="CAD8217565.1"/>
    <property type="molecule type" value="Transcribed_RNA"/>
</dbReference>
<dbReference type="AlphaFoldDB" id="A0A6T5WGJ6"/>
<dbReference type="GO" id="GO:0005634">
    <property type="term" value="C:nucleus"/>
    <property type="evidence" value="ECO:0007669"/>
    <property type="project" value="TreeGrafter"/>
</dbReference>
<evidence type="ECO:0000256" key="2">
    <source>
        <dbReference type="SAM" id="MobiDB-lite"/>
    </source>
</evidence>
<feature type="compositionally biased region" description="Acidic residues" evidence="2">
    <location>
        <begin position="171"/>
        <end position="184"/>
    </location>
</feature>
<evidence type="ECO:0000259" key="3">
    <source>
        <dbReference type="PROSITE" id="PS51203"/>
    </source>
</evidence>
<feature type="compositionally biased region" description="Basic and acidic residues" evidence="2">
    <location>
        <begin position="161"/>
        <end position="170"/>
    </location>
</feature>
<dbReference type="GO" id="GO:0051879">
    <property type="term" value="F:Hsp90 protein binding"/>
    <property type="evidence" value="ECO:0007669"/>
    <property type="project" value="InterPro"/>
</dbReference>
<organism evidence="4">
    <name type="scientific">Pycnococcus provasolii</name>
    <dbReference type="NCBI Taxonomy" id="41880"/>
    <lineage>
        <taxon>Eukaryota</taxon>
        <taxon>Viridiplantae</taxon>
        <taxon>Chlorophyta</taxon>
        <taxon>Pseudoscourfieldiophyceae</taxon>
        <taxon>Pseudoscourfieldiales</taxon>
        <taxon>Pycnococcaceae</taxon>
        <taxon>Pycnococcus</taxon>
    </lineage>
</organism>
<name>A0A6T5WGJ6_9CHLO</name>
<gene>
    <name evidence="4" type="ORF">PPRO1472_LOCUS1007</name>
</gene>
<evidence type="ECO:0000256" key="1">
    <source>
        <dbReference type="ARBA" id="ARBA00025733"/>
    </source>
</evidence>
<protein>
    <recommendedName>
        <fullName evidence="3">CS domain-containing protein</fullName>
    </recommendedName>
</protein>
<dbReference type="GO" id="GO:0006457">
    <property type="term" value="P:protein folding"/>
    <property type="evidence" value="ECO:0007669"/>
    <property type="project" value="TreeGrafter"/>
</dbReference>
<comment type="similarity">
    <text evidence="1">Belongs to the p23/wos2 family.</text>
</comment>
<dbReference type="GO" id="GO:0051087">
    <property type="term" value="F:protein-folding chaperone binding"/>
    <property type="evidence" value="ECO:0007669"/>
    <property type="project" value="TreeGrafter"/>
</dbReference>
<feature type="domain" description="CS" evidence="3">
    <location>
        <begin position="20"/>
        <end position="115"/>
    </location>
</feature>